<proteinExistence type="predicted"/>
<evidence type="ECO:0000313" key="1">
    <source>
        <dbReference type="EMBL" id="CZT20988.1"/>
    </source>
</evidence>
<evidence type="ECO:0000313" key="2">
    <source>
        <dbReference type="Proteomes" id="UP000225277"/>
    </source>
</evidence>
<dbReference type="RefSeq" id="XP_023627877.1">
    <property type="nucleotide sequence ID" value="XM_023772109.1"/>
</dbReference>
<organism evidence="1 2">
    <name type="scientific">Ramularia collo-cygni</name>
    <dbReference type="NCBI Taxonomy" id="112498"/>
    <lineage>
        <taxon>Eukaryota</taxon>
        <taxon>Fungi</taxon>
        <taxon>Dikarya</taxon>
        <taxon>Ascomycota</taxon>
        <taxon>Pezizomycotina</taxon>
        <taxon>Dothideomycetes</taxon>
        <taxon>Dothideomycetidae</taxon>
        <taxon>Mycosphaerellales</taxon>
        <taxon>Mycosphaerellaceae</taxon>
        <taxon>Ramularia</taxon>
    </lineage>
</organism>
<dbReference type="Proteomes" id="UP000225277">
    <property type="component" value="Unassembled WGS sequence"/>
</dbReference>
<protein>
    <submittedName>
        <fullName evidence="1">Uncharacterized protein</fullName>
    </submittedName>
</protein>
<sequence length="85" mass="9315">MLPKDLDMLSCAASARISVVQKTSRIQEALIRFRGDCKGSRPIGSTLDIVTIDSTRLLGHGLGQRNGFRSCRYAGYSLQQSAQLE</sequence>
<dbReference type="GeneID" id="35601974"/>
<dbReference type="EMBL" id="FJUY01000010">
    <property type="protein sequence ID" value="CZT20988.1"/>
    <property type="molecule type" value="Genomic_DNA"/>
</dbReference>
<accession>A0A2D3UZQ2</accession>
<dbReference type="AlphaFoldDB" id="A0A2D3UZQ2"/>
<name>A0A2D3UZQ2_9PEZI</name>
<keyword evidence="2" id="KW-1185">Reference proteome</keyword>
<gene>
    <name evidence="1" type="ORF">RCC_06849</name>
</gene>
<reference evidence="1 2" key="1">
    <citation type="submission" date="2016-03" db="EMBL/GenBank/DDBJ databases">
        <authorList>
            <person name="Ploux O."/>
        </authorList>
    </citation>
    <scope>NUCLEOTIDE SEQUENCE [LARGE SCALE GENOMIC DNA]</scope>
    <source>
        <strain evidence="1 2">URUG2</strain>
    </source>
</reference>